<sequence>MAPRPRNSKNKGLPPNLYADARRGTYRYRRPDDGSWHSMGSNKADAIAAARQLNSLLMAGVDLVQRVMGSEKVLVRDFIAQFERDVLPHRELAKATLALYAVRFRQIIAAMGAQPIDEVTIRMIAALLDPLSPRASNQCRALLIDLFNHACAKGLCPDNPAASTLPRIEKKARKRHTVEGIRAIREAAPLWLQNAIDLALITAQRRSDVLTMKFEDVQDGYLYVVQQKTAKASDAAWIRFQVTPQLQTVIDRCRDNVLSPFLVHRQPERMKQKQQQNKVHWTKIEERYLTRAFKAAREAAGCYKDWTDEEQPGFHEIRALSLHLYKKAGKDGQRIAGHASEDMTRNYQRDHSEIVWADATPDLDIAAITG</sequence>
<dbReference type="InterPro" id="IPR016177">
    <property type="entry name" value="DNA-bd_dom_sf"/>
</dbReference>
<evidence type="ECO:0000256" key="4">
    <source>
        <dbReference type="ARBA" id="ARBA00023172"/>
    </source>
</evidence>
<name>A0A1H1Q5R1_9GAMM</name>
<evidence type="ECO:0000256" key="5">
    <source>
        <dbReference type="PROSITE-ProRule" id="PRU01248"/>
    </source>
</evidence>
<dbReference type="SUPFAM" id="SSF54171">
    <property type="entry name" value="DNA-binding domain"/>
    <property type="match status" value="1"/>
</dbReference>
<reference evidence="8" key="1">
    <citation type="submission" date="2016-10" db="EMBL/GenBank/DDBJ databases">
        <authorList>
            <person name="Varghese N."/>
            <person name="Submissions S."/>
        </authorList>
    </citation>
    <scope>NUCLEOTIDE SEQUENCE [LARGE SCALE GENOMIC DNA]</scope>
    <source>
        <strain evidence="8">NRRL B-51270</strain>
    </source>
</reference>
<keyword evidence="2" id="KW-0229">DNA integration</keyword>
<dbReference type="InterPro" id="IPR013762">
    <property type="entry name" value="Integrase-like_cat_sf"/>
</dbReference>
<dbReference type="Gene3D" id="1.10.443.10">
    <property type="entry name" value="Intergrase catalytic core"/>
    <property type="match status" value="1"/>
</dbReference>
<dbReference type="Pfam" id="PF00589">
    <property type="entry name" value="Phage_integrase"/>
    <property type="match status" value="1"/>
</dbReference>
<dbReference type="PROSITE" id="PS51900">
    <property type="entry name" value="CB"/>
    <property type="match status" value="1"/>
</dbReference>
<dbReference type="GO" id="GO:0006310">
    <property type="term" value="P:DNA recombination"/>
    <property type="evidence" value="ECO:0007669"/>
    <property type="project" value="UniProtKB-KW"/>
</dbReference>
<dbReference type="InterPro" id="IPR010998">
    <property type="entry name" value="Integrase_recombinase_N"/>
</dbReference>
<dbReference type="STRING" id="487184.SAMN05216421_1066"/>
<proteinExistence type="inferred from homology"/>
<dbReference type="Gene3D" id="1.10.150.130">
    <property type="match status" value="1"/>
</dbReference>
<organism evidence="7 8">
    <name type="scientific">Halopseudomonas xinjiangensis</name>
    <dbReference type="NCBI Taxonomy" id="487184"/>
    <lineage>
        <taxon>Bacteria</taxon>
        <taxon>Pseudomonadati</taxon>
        <taxon>Pseudomonadota</taxon>
        <taxon>Gammaproteobacteria</taxon>
        <taxon>Pseudomonadales</taxon>
        <taxon>Pseudomonadaceae</taxon>
        <taxon>Halopseudomonas</taxon>
    </lineage>
</organism>
<comment type="similarity">
    <text evidence="1">Belongs to the 'phage' integrase family.</text>
</comment>
<keyword evidence="8" id="KW-1185">Reference proteome</keyword>
<evidence type="ECO:0000256" key="3">
    <source>
        <dbReference type="ARBA" id="ARBA00023125"/>
    </source>
</evidence>
<keyword evidence="3 5" id="KW-0238">DNA-binding</keyword>
<dbReference type="InterPro" id="IPR011010">
    <property type="entry name" value="DNA_brk_join_enz"/>
</dbReference>
<dbReference type="Pfam" id="PF09003">
    <property type="entry name" value="Arm-DNA-bind_1"/>
    <property type="match status" value="1"/>
</dbReference>
<evidence type="ECO:0000313" key="7">
    <source>
        <dbReference type="EMBL" id="SDS18841.1"/>
    </source>
</evidence>
<protein>
    <submittedName>
        <fullName evidence="7">Bacteriophage lambda integrase, N-terminal domain</fullName>
    </submittedName>
</protein>
<evidence type="ECO:0000259" key="6">
    <source>
        <dbReference type="PROSITE" id="PS51900"/>
    </source>
</evidence>
<accession>A0A1H1Q5R1</accession>
<gene>
    <name evidence="7" type="ORF">SAMN05216421_1066</name>
</gene>
<dbReference type="GO" id="GO:0003677">
    <property type="term" value="F:DNA binding"/>
    <property type="evidence" value="ECO:0007669"/>
    <property type="project" value="UniProtKB-UniRule"/>
</dbReference>
<dbReference type="GO" id="GO:0008907">
    <property type="term" value="F:integrase activity"/>
    <property type="evidence" value="ECO:0007669"/>
    <property type="project" value="InterPro"/>
</dbReference>
<evidence type="ECO:0000313" key="8">
    <source>
        <dbReference type="Proteomes" id="UP000243207"/>
    </source>
</evidence>
<feature type="domain" description="Core-binding (CB)" evidence="6">
    <location>
        <begin position="73"/>
        <end position="151"/>
    </location>
</feature>
<evidence type="ECO:0000256" key="2">
    <source>
        <dbReference type="ARBA" id="ARBA00022908"/>
    </source>
</evidence>
<dbReference type="SUPFAM" id="SSF56349">
    <property type="entry name" value="DNA breaking-rejoining enzymes"/>
    <property type="match status" value="1"/>
</dbReference>
<dbReference type="EMBL" id="LT629736">
    <property type="protein sequence ID" value="SDS18841.1"/>
    <property type="molecule type" value="Genomic_DNA"/>
</dbReference>
<dbReference type="OrthoDB" id="8781634at2"/>
<dbReference type="Proteomes" id="UP000243207">
    <property type="component" value="Chromosome I"/>
</dbReference>
<dbReference type="Gene3D" id="3.30.160.60">
    <property type="entry name" value="Classic Zinc Finger"/>
    <property type="match status" value="1"/>
</dbReference>
<dbReference type="InterPro" id="IPR044068">
    <property type="entry name" value="CB"/>
</dbReference>
<dbReference type="AlphaFoldDB" id="A0A1H1Q5R1"/>
<evidence type="ECO:0000256" key="1">
    <source>
        <dbReference type="ARBA" id="ARBA00008857"/>
    </source>
</evidence>
<dbReference type="InterPro" id="IPR015094">
    <property type="entry name" value="Integrase_lambda-typ_DNA-bd_N"/>
</dbReference>
<dbReference type="InterPro" id="IPR002104">
    <property type="entry name" value="Integrase_catalytic"/>
</dbReference>
<keyword evidence="4" id="KW-0233">DNA recombination</keyword>
<dbReference type="RefSeq" id="WP_093392175.1">
    <property type="nucleotide sequence ID" value="NZ_LT629736.1"/>
</dbReference>